<sequence>MTYNFTEEYDIIVIGAGHAGVEASLAASRMGCKVLLATINIEMLAFMPCNPSIGGSAKGIVVREVDALGGEMAKTIDKSYIQMKMLNTGKGPAVRALRAQADKELYSKEMRKTVENQENLTLRQTMIDEILVEDGKVVGVRTATHQEYAAKAVIVTTGTALRGEIIIGDLKYSSGPNHSLASINLADNLKELGLEIGRFKTGTPPRVKASSINYDVTEIQPGDETPNHFSYTSRDEDYVKDQVPCWLTYTNGTSHEIIQNNLHRAPMFTGVVKGVGPRYCPSIEDKIVRFADKERHQLFLEPEGRNTEEVYVQGLSTSLPEDVQRDLVHSIKGLENAEMMRTGYAIEYDMVLPHQLRATLETKKISGLFTAGQTNGTSGYEEAAGQGIIAGINAALKIQGKPELILKRSDGYIGVMIDDLVTKGTIEPYRLLTSRAEYRLILRHDNADMRLTEMGREIGLVDDERWSRFEIKKNQFENEMKRLDSIKLKPIKETNAKVEEMGFKPLTDAVTAKEFLRRPEVSYQDVVAFIGPAAEELDDKIIELIETEIKYEGYISKAMDQVAKMKRMEEKRIPANIDWDDIDSIATEARQKFKLINPETIGQASRISGVNPADISILMVYLEGKNRSISKNLEKKLTKNKKLNFLLRDSTFLVFSSFFELREKEK</sequence>
<comment type="similarity">
    <text evidence="3 12">Belongs to the MnmG family.</text>
</comment>
<feature type="binding site" evidence="12">
    <location>
        <position position="373"/>
    </location>
    <ligand>
        <name>FAD</name>
        <dbReference type="ChEBI" id="CHEBI:57692"/>
    </ligand>
</feature>
<comment type="caution">
    <text evidence="14">The sequence shown here is derived from an EMBL/GenBank/DDBJ whole genome shotgun (WGS) entry which is preliminary data.</text>
</comment>
<keyword evidence="6 12" id="KW-0285">Flavoprotein</keyword>
<comment type="function">
    <text evidence="2 12">NAD-binding protein involved in the addition of a carboxymethylaminomethyl (cmnm) group at the wobble position (U34) of certain tRNAs, forming tRNA-cmnm(5)s(2)U34.</text>
</comment>
<dbReference type="InterPro" id="IPR047001">
    <property type="entry name" value="MnmG_C_subdom"/>
</dbReference>
<dbReference type="AlphaFoldDB" id="F9PG96"/>
<keyword evidence="5 12" id="KW-0963">Cytoplasm</keyword>
<dbReference type="PRINTS" id="PR00411">
    <property type="entry name" value="PNDRDTASEI"/>
</dbReference>
<dbReference type="FunFam" id="1.10.10.1800:FF:000001">
    <property type="entry name" value="tRNA uridine 5-carboxymethylaminomethyl modification enzyme MnmG"/>
    <property type="match status" value="1"/>
</dbReference>
<dbReference type="SMART" id="SM01228">
    <property type="entry name" value="GIDA_assoc_3"/>
    <property type="match status" value="1"/>
</dbReference>
<gene>
    <name evidence="12" type="primary">mnmG</name>
    <name evidence="12" type="synonym">gidA</name>
    <name evidence="14" type="ORF">HMPREF1124_0433</name>
</gene>
<dbReference type="InterPro" id="IPR040131">
    <property type="entry name" value="MnmG_N"/>
</dbReference>
<feature type="binding site" evidence="12">
    <location>
        <begin position="276"/>
        <end position="290"/>
    </location>
    <ligand>
        <name>NAD(+)</name>
        <dbReference type="ChEBI" id="CHEBI:57540"/>
    </ligand>
</feature>
<comment type="subcellular location">
    <subcellularLocation>
        <location evidence="12">Cytoplasm</location>
    </subcellularLocation>
</comment>
<name>F9PG96_9STRE</name>
<evidence type="ECO:0000256" key="6">
    <source>
        <dbReference type="ARBA" id="ARBA00022630"/>
    </source>
</evidence>
<dbReference type="PROSITE" id="PS01280">
    <property type="entry name" value="GIDA_1"/>
    <property type="match status" value="1"/>
</dbReference>
<dbReference type="InterPro" id="IPR020595">
    <property type="entry name" value="MnmG-rel_CS"/>
</dbReference>
<evidence type="ECO:0000259" key="13">
    <source>
        <dbReference type="SMART" id="SM01228"/>
    </source>
</evidence>
<dbReference type="SUPFAM" id="SSF51905">
    <property type="entry name" value="FAD/NAD(P)-binding domain"/>
    <property type="match status" value="1"/>
</dbReference>
<dbReference type="FunFam" id="3.50.50.60:FF:000063">
    <property type="entry name" value="tRNA uridine 5-carboxymethylaminomethyl modification enzyme MnmG"/>
    <property type="match status" value="1"/>
</dbReference>
<dbReference type="Gene3D" id="1.10.150.570">
    <property type="entry name" value="GidA associated domain, C-terminal subdomain"/>
    <property type="match status" value="1"/>
</dbReference>
<dbReference type="InterPro" id="IPR049312">
    <property type="entry name" value="GIDA_C_N"/>
</dbReference>
<evidence type="ECO:0000256" key="9">
    <source>
        <dbReference type="ARBA" id="ARBA00023027"/>
    </source>
</evidence>
<dbReference type="PROSITE" id="PS01281">
    <property type="entry name" value="GIDA_2"/>
    <property type="match status" value="1"/>
</dbReference>
<dbReference type="InterPro" id="IPR036188">
    <property type="entry name" value="FAD/NAD-bd_sf"/>
</dbReference>
<reference evidence="14 15" key="1">
    <citation type="submission" date="2011-07" db="EMBL/GenBank/DDBJ databases">
        <authorList>
            <person name="Harkins D.M."/>
            <person name="Madupu R."/>
            <person name="Durkin A.S."/>
            <person name="Torralba M."/>
            <person name="Methe B."/>
            <person name="Sutton G.G."/>
            <person name="Nelson K.E."/>
        </authorList>
    </citation>
    <scope>NUCLEOTIDE SEQUENCE [LARGE SCALE GENOMIC DNA]</scope>
    <source>
        <strain evidence="14 15">X</strain>
    </source>
</reference>
<evidence type="ECO:0000256" key="4">
    <source>
        <dbReference type="ARBA" id="ARBA00020461"/>
    </source>
</evidence>
<evidence type="ECO:0000256" key="11">
    <source>
        <dbReference type="ARBA" id="ARBA00031800"/>
    </source>
</evidence>
<dbReference type="EMBL" id="AFUQ01000015">
    <property type="protein sequence ID" value="EGV11254.1"/>
    <property type="molecule type" value="Genomic_DNA"/>
</dbReference>
<feature type="binding site" evidence="12">
    <location>
        <begin position="15"/>
        <end position="20"/>
    </location>
    <ligand>
        <name>FAD</name>
        <dbReference type="ChEBI" id="CHEBI:57692"/>
    </ligand>
</feature>
<dbReference type="eggNOG" id="COG0445">
    <property type="taxonomic scope" value="Bacteria"/>
</dbReference>
<dbReference type="PATRIC" id="fig|997830.4.peg.1829"/>
<dbReference type="FunFam" id="3.50.50.60:FF:000002">
    <property type="entry name" value="tRNA uridine 5-carboxymethylaminomethyl modification enzyme MnmG"/>
    <property type="match status" value="1"/>
</dbReference>
<dbReference type="Pfam" id="PF21680">
    <property type="entry name" value="GIDA_C_1st"/>
    <property type="match status" value="1"/>
</dbReference>
<feature type="binding site" evidence="12">
    <location>
        <position position="127"/>
    </location>
    <ligand>
        <name>FAD</name>
        <dbReference type="ChEBI" id="CHEBI:57692"/>
    </ligand>
</feature>
<evidence type="ECO:0000256" key="2">
    <source>
        <dbReference type="ARBA" id="ARBA00003717"/>
    </source>
</evidence>
<evidence type="ECO:0000256" key="8">
    <source>
        <dbReference type="ARBA" id="ARBA00022827"/>
    </source>
</evidence>
<dbReference type="Pfam" id="PF13932">
    <property type="entry name" value="SAM_GIDA_C"/>
    <property type="match status" value="1"/>
</dbReference>
<dbReference type="InterPro" id="IPR026904">
    <property type="entry name" value="MnmG_C"/>
</dbReference>
<dbReference type="InterPro" id="IPR002218">
    <property type="entry name" value="MnmG-rel"/>
</dbReference>
<evidence type="ECO:0000256" key="12">
    <source>
        <dbReference type="HAMAP-Rule" id="MF_00129"/>
    </source>
</evidence>
<comment type="subunit">
    <text evidence="10 12">Homodimer. Heterotetramer of two MnmE and two MnmG subunits.</text>
</comment>
<proteinExistence type="inferred from homology"/>
<organism evidence="14 15">
    <name type="scientific">Streptococcus infantis X</name>
    <dbReference type="NCBI Taxonomy" id="997830"/>
    <lineage>
        <taxon>Bacteria</taxon>
        <taxon>Bacillati</taxon>
        <taxon>Bacillota</taxon>
        <taxon>Bacilli</taxon>
        <taxon>Lactobacillales</taxon>
        <taxon>Streptococcaceae</taxon>
        <taxon>Streptococcus</taxon>
    </lineage>
</organism>
<keyword evidence="7 12" id="KW-0819">tRNA processing</keyword>
<evidence type="ECO:0000256" key="5">
    <source>
        <dbReference type="ARBA" id="ARBA00022490"/>
    </source>
</evidence>
<dbReference type="InterPro" id="IPR004416">
    <property type="entry name" value="MnmG"/>
</dbReference>
<dbReference type="Gene3D" id="1.10.10.1800">
    <property type="entry name" value="tRNA uridine 5-carboxymethylaminomethyl modification enzyme MnmG/GidA"/>
    <property type="match status" value="1"/>
</dbReference>
<evidence type="ECO:0000313" key="14">
    <source>
        <dbReference type="EMBL" id="EGV11254.1"/>
    </source>
</evidence>
<dbReference type="GO" id="GO:0005829">
    <property type="term" value="C:cytosol"/>
    <property type="evidence" value="ECO:0007669"/>
    <property type="project" value="TreeGrafter"/>
</dbReference>
<dbReference type="GO" id="GO:0050660">
    <property type="term" value="F:flavin adenine dinucleotide binding"/>
    <property type="evidence" value="ECO:0007669"/>
    <property type="project" value="UniProtKB-UniRule"/>
</dbReference>
<protein>
    <recommendedName>
        <fullName evidence="4 12">tRNA uridine 5-carboxymethylaminomethyl modification enzyme MnmG</fullName>
    </recommendedName>
    <alternativeName>
        <fullName evidence="11 12">Glucose-inhibited division protein A</fullName>
    </alternativeName>
</protein>
<evidence type="ECO:0000256" key="7">
    <source>
        <dbReference type="ARBA" id="ARBA00022694"/>
    </source>
</evidence>
<dbReference type="GO" id="GO:0002098">
    <property type="term" value="P:tRNA wobble uridine modification"/>
    <property type="evidence" value="ECO:0007669"/>
    <property type="project" value="InterPro"/>
</dbReference>
<feature type="binding site" evidence="12">
    <location>
        <position position="182"/>
    </location>
    <ligand>
        <name>FAD</name>
        <dbReference type="ChEBI" id="CHEBI:57692"/>
    </ligand>
</feature>
<accession>F9PG96</accession>
<dbReference type="GO" id="GO:0030488">
    <property type="term" value="P:tRNA methylation"/>
    <property type="evidence" value="ECO:0007669"/>
    <property type="project" value="TreeGrafter"/>
</dbReference>
<dbReference type="Gene3D" id="3.50.50.60">
    <property type="entry name" value="FAD/NAD(P)-binding domain"/>
    <property type="match status" value="2"/>
</dbReference>
<dbReference type="Pfam" id="PF01134">
    <property type="entry name" value="GIDA"/>
    <property type="match status" value="1"/>
</dbReference>
<dbReference type="NCBIfam" id="TIGR00136">
    <property type="entry name" value="mnmG_gidA"/>
    <property type="match status" value="1"/>
</dbReference>
<keyword evidence="9 12" id="KW-0520">NAD</keyword>
<dbReference type="PANTHER" id="PTHR11806">
    <property type="entry name" value="GLUCOSE INHIBITED DIVISION PROTEIN A"/>
    <property type="match status" value="1"/>
</dbReference>
<dbReference type="PANTHER" id="PTHR11806:SF0">
    <property type="entry name" value="PROTEIN MTO1 HOMOLOG, MITOCHONDRIAL"/>
    <property type="match status" value="1"/>
</dbReference>
<dbReference type="FunFam" id="1.10.150.570:FF:000001">
    <property type="entry name" value="tRNA uridine 5-carboxymethylaminomethyl modification enzyme MnmG"/>
    <property type="match status" value="1"/>
</dbReference>
<dbReference type="InterPro" id="IPR044920">
    <property type="entry name" value="MnmG_C_subdom_sf"/>
</dbReference>
<evidence type="ECO:0000256" key="1">
    <source>
        <dbReference type="ARBA" id="ARBA00001974"/>
    </source>
</evidence>
<dbReference type="Proteomes" id="UP000003399">
    <property type="component" value="Unassembled WGS sequence"/>
</dbReference>
<comment type="cofactor">
    <cofactor evidence="1 12">
        <name>FAD</name>
        <dbReference type="ChEBI" id="CHEBI:57692"/>
    </cofactor>
</comment>
<dbReference type="HAMAP" id="MF_00129">
    <property type="entry name" value="MnmG_GidA"/>
    <property type="match status" value="1"/>
</dbReference>
<keyword evidence="8 12" id="KW-0274">FAD</keyword>
<evidence type="ECO:0000313" key="15">
    <source>
        <dbReference type="Proteomes" id="UP000003399"/>
    </source>
</evidence>
<feature type="domain" description="tRNA uridine 5-carboxymethylaminomethyl modification enzyme C-terminal subdomain" evidence="13">
    <location>
        <begin position="549"/>
        <end position="620"/>
    </location>
</feature>
<evidence type="ECO:0000256" key="10">
    <source>
        <dbReference type="ARBA" id="ARBA00025948"/>
    </source>
</evidence>
<evidence type="ECO:0000256" key="3">
    <source>
        <dbReference type="ARBA" id="ARBA00007653"/>
    </source>
</evidence>